<dbReference type="Gene3D" id="1.20.1260.10">
    <property type="match status" value="1"/>
</dbReference>
<accession>A0A2V4B9N2</accession>
<feature type="region of interest" description="Disordered" evidence="1">
    <location>
        <begin position="21"/>
        <end position="49"/>
    </location>
</feature>
<gene>
    <name evidence="3" type="ORF">BAY60_07455</name>
</gene>
<dbReference type="PROSITE" id="PS51257">
    <property type="entry name" value="PROKAR_LIPOPROTEIN"/>
    <property type="match status" value="1"/>
</dbReference>
<dbReference type="InterPro" id="IPR005183">
    <property type="entry name" value="DUF305_CopM-like"/>
</dbReference>
<dbReference type="RefSeq" id="WP_112280167.1">
    <property type="nucleotide sequence ID" value="NZ_MASW01000001.1"/>
</dbReference>
<dbReference type="AlphaFoldDB" id="A0A2V4B9N2"/>
<evidence type="ECO:0000256" key="1">
    <source>
        <dbReference type="SAM" id="MobiDB-lite"/>
    </source>
</evidence>
<dbReference type="EMBL" id="MASW01000001">
    <property type="protein sequence ID" value="PXY32125.1"/>
    <property type="molecule type" value="Genomic_DNA"/>
</dbReference>
<feature type="chain" id="PRO_5043881922" evidence="2">
    <location>
        <begin position="20"/>
        <end position="199"/>
    </location>
</feature>
<dbReference type="InterPro" id="IPR012347">
    <property type="entry name" value="Ferritin-like"/>
</dbReference>
<dbReference type="Proteomes" id="UP000249915">
    <property type="component" value="Unassembled WGS sequence"/>
</dbReference>
<evidence type="ECO:0000256" key="2">
    <source>
        <dbReference type="SAM" id="SignalP"/>
    </source>
</evidence>
<organism evidence="3 4">
    <name type="scientific">Prauserella muralis</name>
    <dbReference type="NCBI Taxonomy" id="588067"/>
    <lineage>
        <taxon>Bacteria</taxon>
        <taxon>Bacillati</taxon>
        <taxon>Actinomycetota</taxon>
        <taxon>Actinomycetes</taxon>
        <taxon>Pseudonocardiales</taxon>
        <taxon>Pseudonocardiaceae</taxon>
        <taxon>Prauserella</taxon>
    </lineage>
</organism>
<evidence type="ECO:0000313" key="3">
    <source>
        <dbReference type="EMBL" id="PXY32125.1"/>
    </source>
</evidence>
<name>A0A2V4B9N2_9PSEU</name>
<keyword evidence="4" id="KW-1185">Reference proteome</keyword>
<proteinExistence type="predicted"/>
<feature type="compositionally biased region" description="Low complexity" evidence="1">
    <location>
        <begin position="21"/>
        <end position="47"/>
    </location>
</feature>
<dbReference type="PANTHER" id="PTHR36933">
    <property type="entry name" value="SLL0788 PROTEIN"/>
    <property type="match status" value="1"/>
</dbReference>
<comment type="caution">
    <text evidence="3">The sequence shown here is derived from an EMBL/GenBank/DDBJ whole genome shotgun (WGS) entry which is preliminary data.</text>
</comment>
<sequence>MRSNLVVPSLALIAGLAAACGPSAESDPPAPAPSSTAATSSTATAESNHNRSDVEFAQQMVPHHEQAVVAADLALERSPSPEIQALAQRIKGAQQPELDQLLALLRLWGESVTPGGGASGDHDHSRLMSEETFQQLQEATAAEFDELWLRSMIEHHQGAVELAETQLRAGADSLASLYARTIVDRQRPEVQEMTALLER</sequence>
<protein>
    <submittedName>
        <fullName evidence="3">DUF305 domain-containing protein</fullName>
    </submittedName>
</protein>
<dbReference type="PANTHER" id="PTHR36933:SF1">
    <property type="entry name" value="SLL0788 PROTEIN"/>
    <property type="match status" value="1"/>
</dbReference>
<dbReference type="OrthoDB" id="26872at2"/>
<evidence type="ECO:0000313" key="4">
    <source>
        <dbReference type="Proteomes" id="UP000249915"/>
    </source>
</evidence>
<keyword evidence="2" id="KW-0732">Signal</keyword>
<feature type="signal peptide" evidence="2">
    <location>
        <begin position="1"/>
        <end position="19"/>
    </location>
</feature>
<dbReference type="Pfam" id="PF03713">
    <property type="entry name" value="DUF305"/>
    <property type="match status" value="1"/>
</dbReference>
<reference evidence="3 4" key="1">
    <citation type="submission" date="2016-07" db="EMBL/GenBank/DDBJ databases">
        <title>Draft genome sequence of Prauserella muralis DSM 45305, isolated from a mould-covered wall in an indoor environment.</title>
        <authorList>
            <person name="Ruckert C."/>
            <person name="Albersmeier A."/>
            <person name="Jiang C.-L."/>
            <person name="Jiang Y."/>
            <person name="Kalinowski J."/>
            <person name="Schneider O."/>
            <person name="Winkler A."/>
            <person name="Zotchev S.B."/>
        </authorList>
    </citation>
    <scope>NUCLEOTIDE SEQUENCE [LARGE SCALE GENOMIC DNA]</scope>
    <source>
        <strain evidence="3 4">DSM 45305</strain>
    </source>
</reference>